<keyword evidence="3 11" id="KW-0328">Glycosyltransferase</keyword>
<keyword evidence="6 11" id="KW-0133">Cell shape</keyword>
<dbReference type="InterPro" id="IPR023346">
    <property type="entry name" value="Lysozyme-like_dom_sf"/>
</dbReference>
<evidence type="ECO:0000256" key="6">
    <source>
        <dbReference type="ARBA" id="ARBA00022960"/>
    </source>
</evidence>
<keyword evidence="7 11" id="KW-0573">Peptidoglycan synthesis</keyword>
<evidence type="ECO:0000256" key="10">
    <source>
        <dbReference type="ARBA" id="ARBA00023316"/>
    </source>
</evidence>
<keyword evidence="1 11" id="KW-1003">Cell membrane</keyword>
<keyword evidence="8 11" id="KW-1133">Transmembrane helix</keyword>
<evidence type="ECO:0000256" key="3">
    <source>
        <dbReference type="ARBA" id="ARBA00022676"/>
    </source>
</evidence>
<evidence type="ECO:0000256" key="5">
    <source>
        <dbReference type="ARBA" id="ARBA00022692"/>
    </source>
</evidence>
<comment type="function">
    <text evidence="11">Peptidoglycan polymerase that catalyzes glycan chain elongation from lipid-linked precursors.</text>
</comment>
<dbReference type="Proteomes" id="UP000269265">
    <property type="component" value="Unassembled WGS sequence"/>
</dbReference>
<dbReference type="Gene3D" id="1.10.3810.10">
    <property type="entry name" value="Biosynthetic peptidoglycan transglycosylase-like"/>
    <property type="match status" value="1"/>
</dbReference>
<dbReference type="GO" id="GO:0008360">
    <property type="term" value="P:regulation of cell shape"/>
    <property type="evidence" value="ECO:0007669"/>
    <property type="project" value="UniProtKB-KW"/>
</dbReference>
<reference evidence="15 16" key="1">
    <citation type="submission" date="2018-12" db="EMBL/GenBank/DDBJ databases">
        <title>The whole draft genome of Aquabacterium sp. SJQ9.</title>
        <authorList>
            <person name="Sun L."/>
            <person name="Gao X."/>
            <person name="Chen W."/>
            <person name="Huang K."/>
        </authorList>
    </citation>
    <scope>NUCLEOTIDE SEQUENCE [LARGE SCALE GENOMIC DNA]</scope>
    <source>
        <strain evidence="15 16">SJQ9</strain>
    </source>
</reference>
<dbReference type="GO" id="GO:0009274">
    <property type="term" value="C:peptidoglycan-based cell wall"/>
    <property type="evidence" value="ECO:0007669"/>
    <property type="project" value="InterPro"/>
</dbReference>
<dbReference type="AlphaFoldDB" id="A0A426VHT3"/>
<evidence type="ECO:0000256" key="13">
    <source>
        <dbReference type="SAM" id="MobiDB-lite"/>
    </source>
</evidence>
<dbReference type="GO" id="GO:0005886">
    <property type="term" value="C:plasma membrane"/>
    <property type="evidence" value="ECO:0007669"/>
    <property type="project" value="UniProtKB-SubCell"/>
</dbReference>
<evidence type="ECO:0000259" key="14">
    <source>
        <dbReference type="Pfam" id="PF00912"/>
    </source>
</evidence>
<evidence type="ECO:0000256" key="1">
    <source>
        <dbReference type="ARBA" id="ARBA00022475"/>
    </source>
</evidence>
<feature type="domain" description="Glycosyl transferase family 51" evidence="14">
    <location>
        <begin position="142"/>
        <end position="259"/>
    </location>
</feature>
<dbReference type="GO" id="GO:0016763">
    <property type="term" value="F:pentosyltransferase activity"/>
    <property type="evidence" value="ECO:0007669"/>
    <property type="project" value="InterPro"/>
</dbReference>
<comment type="catalytic activity">
    <reaction evidence="11">
        <text>[GlcNAc-(1-&gt;4)-Mur2Ac(oyl-L-Ala-gamma-D-Glu-L-Lys-D-Ala-D-Ala)](n)-di-trans,octa-cis-undecaprenyl diphosphate + beta-D-GlcNAc-(1-&gt;4)-Mur2Ac(oyl-L-Ala-gamma-D-Glu-L-Lys-D-Ala-D-Ala)-di-trans,octa-cis-undecaprenyl diphosphate = [GlcNAc-(1-&gt;4)-Mur2Ac(oyl-L-Ala-gamma-D-Glu-L-Lys-D-Ala-D-Ala)](n+1)-di-trans,octa-cis-undecaprenyl diphosphate + di-trans,octa-cis-undecaprenyl diphosphate + H(+)</text>
        <dbReference type="Rhea" id="RHEA:23708"/>
        <dbReference type="Rhea" id="RHEA-COMP:9602"/>
        <dbReference type="Rhea" id="RHEA-COMP:9603"/>
        <dbReference type="ChEBI" id="CHEBI:15378"/>
        <dbReference type="ChEBI" id="CHEBI:58405"/>
        <dbReference type="ChEBI" id="CHEBI:60033"/>
        <dbReference type="ChEBI" id="CHEBI:78435"/>
        <dbReference type="EC" id="2.4.99.28"/>
    </reaction>
</comment>
<dbReference type="EMBL" id="RSED01000001">
    <property type="protein sequence ID" value="RRS06454.1"/>
    <property type="molecule type" value="Genomic_DNA"/>
</dbReference>
<comment type="caution">
    <text evidence="15">The sequence shown here is derived from an EMBL/GenBank/DDBJ whole genome shotgun (WGS) entry which is preliminary data.</text>
</comment>
<accession>A0A426VHT3</accession>
<dbReference type="UniPathway" id="UPA00219"/>
<dbReference type="InterPro" id="IPR036950">
    <property type="entry name" value="PBP_transglycosylase"/>
</dbReference>
<evidence type="ECO:0000256" key="11">
    <source>
        <dbReference type="HAMAP-Rule" id="MF_00766"/>
    </source>
</evidence>
<dbReference type="InterPro" id="IPR001264">
    <property type="entry name" value="Glyco_trans_51"/>
</dbReference>
<evidence type="ECO:0000256" key="8">
    <source>
        <dbReference type="ARBA" id="ARBA00022989"/>
    </source>
</evidence>
<evidence type="ECO:0000256" key="12">
    <source>
        <dbReference type="SAM" id="Coils"/>
    </source>
</evidence>
<dbReference type="InterPro" id="IPR011812">
    <property type="entry name" value="Pep_trsgly"/>
</dbReference>
<dbReference type="GO" id="GO:0008955">
    <property type="term" value="F:peptidoglycan glycosyltransferase activity"/>
    <property type="evidence" value="ECO:0007669"/>
    <property type="project" value="UniProtKB-UniRule"/>
</dbReference>
<name>A0A426VHT3_9BURK</name>
<feature type="coiled-coil region" evidence="12">
    <location>
        <begin position="94"/>
        <end position="125"/>
    </location>
</feature>
<keyword evidence="12" id="KW-0175">Coiled coil</keyword>
<evidence type="ECO:0000313" key="16">
    <source>
        <dbReference type="Proteomes" id="UP000269265"/>
    </source>
</evidence>
<evidence type="ECO:0000256" key="4">
    <source>
        <dbReference type="ARBA" id="ARBA00022679"/>
    </source>
</evidence>
<gene>
    <name evidence="11" type="primary">mtgA</name>
    <name evidence="15" type="ORF">EIP75_01650</name>
</gene>
<comment type="pathway">
    <text evidence="11">Cell wall biogenesis; peptidoglycan biosynthesis.</text>
</comment>
<keyword evidence="5 11" id="KW-0812">Transmembrane</keyword>
<evidence type="ECO:0000256" key="9">
    <source>
        <dbReference type="ARBA" id="ARBA00023136"/>
    </source>
</evidence>
<feature type="region of interest" description="Disordered" evidence="13">
    <location>
        <begin position="125"/>
        <end position="144"/>
    </location>
</feature>
<evidence type="ECO:0000313" key="15">
    <source>
        <dbReference type="EMBL" id="RRS06454.1"/>
    </source>
</evidence>
<protein>
    <recommendedName>
        <fullName evidence="11">Biosynthetic peptidoglycan transglycosylase</fullName>
        <ecNumber evidence="11">2.4.99.28</ecNumber>
    </recommendedName>
    <alternativeName>
        <fullName evidence="11">Glycan polymerase</fullName>
    </alternativeName>
    <alternativeName>
        <fullName evidence="11">Peptidoglycan glycosyltransferase MtgA</fullName>
        <shortName evidence="11">PGT</shortName>
    </alternativeName>
</protein>
<proteinExistence type="inferred from homology"/>
<comment type="similarity">
    <text evidence="11">Belongs to the glycosyltransferase 51 family.</text>
</comment>
<evidence type="ECO:0000256" key="7">
    <source>
        <dbReference type="ARBA" id="ARBA00022984"/>
    </source>
</evidence>
<keyword evidence="9 11" id="KW-0472">Membrane</keyword>
<sequence length="266" mass="29768">MGRQAWRIVALMVLSGVCLQLYFAARIGAMAVIDPQSTAFQRSEMSRLLREQGRILWSQSWLPAAQISPSIKRAVIASEDAGFVDHNGVEWDALEKAWQKNSKAQQRLESQKQKAMERYQRAASRAQARGRPAPEMPSALNATPKVIGGSTITQQLAKNLFLSSERSFLRKGQEIMLTFMLEGMLGKERILEIYLNNVEWGEGVFGIEAASRHYFHISASQLSPLQAARLAVMLPAPKRFEKNPGSGYLRLRSNMIAARLRAVELP</sequence>
<dbReference type="OrthoDB" id="9766909at2"/>
<dbReference type="GO" id="GO:0071555">
    <property type="term" value="P:cell wall organization"/>
    <property type="evidence" value="ECO:0007669"/>
    <property type="project" value="UniProtKB-KW"/>
</dbReference>
<organism evidence="15 16">
    <name type="scientific">Aquabacterium soli</name>
    <dbReference type="NCBI Taxonomy" id="2493092"/>
    <lineage>
        <taxon>Bacteria</taxon>
        <taxon>Pseudomonadati</taxon>
        <taxon>Pseudomonadota</taxon>
        <taxon>Betaproteobacteria</taxon>
        <taxon>Burkholderiales</taxon>
        <taxon>Aquabacterium</taxon>
    </lineage>
</organism>
<comment type="subcellular location">
    <subcellularLocation>
        <location evidence="11">Cell inner membrane</location>
        <topology evidence="11">Single-pass membrane protein</topology>
    </subcellularLocation>
</comment>
<feature type="domain" description="Glycosyl transferase family 51" evidence="14">
    <location>
        <begin position="59"/>
        <end position="106"/>
    </location>
</feature>
<keyword evidence="16" id="KW-1185">Reference proteome</keyword>
<dbReference type="Pfam" id="PF00912">
    <property type="entry name" value="Transgly"/>
    <property type="match status" value="2"/>
</dbReference>
<evidence type="ECO:0000256" key="2">
    <source>
        <dbReference type="ARBA" id="ARBA00022519"/>
    </source>
</evidence>
<dbReference type="PANTHER" id="PTHR30400">
    <property type="entry name" value="MONOFUNCTIONAL BIOSYNTHETIC PEPTIDOGLYCAN TRANSGLYCOSYLASE"/>
    <property type="match status" value="1"/>
</dbReference>
<dbReference type="HAMAP" id="MF_00766">
    <property type="entry name" value="PGT_MtgA"/>
    <property type="match status" value="1"/>
</dbReference>
<keyword evidence="10 11" id="KW-0961">Cell wall biogenesis/degradation</keyword>
<dbReference type="PANTHER" id="PTHR30400:SF0">
    <property type="entry name" value="BIOSYNTHETIC PEPTIDOGLYCAN TRANSGLYCOSYLASE"/>
    <property type="match status" value="1"/>
</dbReference>
<keyword evidence="4 11" id="KW-0808">Transferase</keyword>
<keyword evidence="2 11" id="KW-0997">Cell inner membrane</keyword>
<dbReference type="GO" id="GO:0009252">
    <property type="term" value="P:peptidoglycan biosynthetic process"/>
    <property type="evidence" value="ECO:0007669"/>
    <property type="project" value="UniProtKB-UniRule"/>
</dbReference>
<dbReference type="SUPFAM" id="SSF53955">
    <property type="entry name" value="Lysozyme-like"/>
    <property type="match status" value="2"/>
</dbReference>
<dbReference type="EC" id="2.4.99.28" evidence="11"/>